<proteinExistence type="predicted"/>
<dbReference type="Proteomes" id="UP000054937">
    <property type="component" value="Unassembled WGS sequence"/>
</dbReference>
<dbReference type="EMBL" id="LDAU01000114">
    <property type="protein sequence ID" value="KRX04532.1"/>
    <property type="molecule type" value="Genomic_DNA"/>
</dbReference>
<evidence type="ECO:0000313" key="2">
    <source>
        <dbReference type="EMBL" id="KRX04532.1"/>
    </source>
</evidence>
<comment type="caution">
    <text evidence="2">The sequence shown here is derived from an EMBL/GenBank/DDBJ whole genome shotgun (WGS) entry which is preliminary data.</text>
</comment>
<keyword evidence="3" id="KW-1185">Reference proteome</keyword>
<organism evidence="2 3">
    <name type="scientific">Pseudocohnilembus persalinus</name>
    <name type="common">Ciliate</name>
    <dbReference type="NCBI Taxonomy" id="266149"/>
    <lineage>
        <taxon>Eukaryota</taxon>
        <taxon>Sar</taxon>
        <taxon>Alveolata</taxon>
        <taxon>Ciliophora</taxon>
        <taxon>Intramacronucleata</taxon>
        <taxon>Oligohymenophorea</taxon>
        <taxon>Scuticociliatia</taxon>
        <taxon>Philasterida</taxon>
        <taxon>Pseudocohnilembidae</taxon>
        <taxon>Pseudocohnilembus</taxon>
    </lineage>
</organism>
<accession>A0A0V0QQK3</accession>
<name>A0A0V0QQK3_PSEPJ</name>
<feature type="coiled-coil region" evidence="1">
    <location>
        <begin position="79"/>
        <end position="113"/>
    </location>
</feature>
<evidence type="ECO:0000256" key="1">
    <source>
        <dbReference type="SAM" id="Coils"/>
    </source>
</evidence>
<keyword evidence="1" id="KW-0175">Coiled coil</keyword>
<reference evidence="2 3" key="1">
    <citation type="journal article" date="2015" name="Sci. Rep.">
        <title>Genome of the facultative scuticociliatosis pathogen Pseudocohnilembus persalinus provides insight into its virulence through horizontal gene transfer.</title>
        <authorList>
            <person name="Xiong J."/>
            <person name="Wang G."/>
            <person name="Cheng J."/>
            <person name="Tian M."/>
            <person name="Pan X."/>
            <person name="Warren A."/>
            <person name="Jiang C."/>
            <person name="Yuan D."/>
            <person name="Miao W."/>
        </authorList>
    </citation>
    <scope>NUCLEOTIDE SEQUENCE [LARGE SCALE GENOMIC DNA]</scope>
    <source>
        <strain evidence="2">36N120E</strain>
    </source>
</reference>
<protein>
    <submittedName>
        <fullName evidence="2">Uncharacterized protein</fullName>
    </submittedName>
</protein>
<dbReference type="InParanoid" id="A0A0V0QQK3"/>
<gene>
    <name evidence="2" type="ORF">PPERSA_04347</name>
</gene>
<evidence type="ECO:0000313" key="3">
    <source>
        <dbReference type="Proteomes" id="UP000054937"/>
    </source>
</evidence>
<dbReference type="AlphaFoldDB" id="A0A0V0QQK3"/>
<sequence length="202" mass="24236">MKEFKGEDINLEEKLKSLKISKEEFNTYIKVLKQIDEVPEKYAYNEQCLKYTQNAFIDSKKKKKTEIYYESDNDSSFQNQSKSSKLIEQTEKIQELNNNCQDQILQESQINEKGNDIDSMFRIKKNKKIEFEKRMGMERIMPINPKYKQSKNIDIYETLLNINQKCEKQFKQSNLMNQKAANFTSKAQKNYRKMERKIQDFI</sequence>